<organism evidence="3">
    <name type="scientific">Anthurium amnicola</name>
    <dbReference type="NCBI Taxonomy" id="1678845"/>
    <lineage>
        <taxon>Eukaryota</taxon>
        <taxon>Viridiplantae</taxon>
        <taxon>Streptophyta</taxon>
        <taxon>Embryophyta</taxon>
        <taxon>Tracheophyta</taxon>
        <taxon>Spermatophyta</taxon>
        <taxon>Magnoliopsida</taxon>
        <taxon>Liliopsida</taxon>
        <taxon>Araceae</taxon>
        <taxon>Pothoideae</taxon>
        <taxon>Potheae</taxon>
        <taxon>Anthurium</taxon>
    </lineage>
</organism>
<accession>A0A1D1Z3N2</accession>
<protein>
    <submittedName>
        <fullName evidence="3">N-myc protein</fullName>
    </submittedName>
</protein>
<keyword evidence="2" id="KW-0812">Transmembrane</keyword>
<feature type="compositionally biased region" description="Basic and acidic residues" evidence="1">
    <location>
        <begin position="120"/>
        <end position="157"/>
    </location>
</feature>
<evidence type="ECO:0000256" key="2">
    <source>
        <dbReference type="SAM" id="Phobius"/>
    </source>
</evidence>
<sequence length="309" mass="33991">MAYGLLLIGPVGVTLFAAVAIYKVLQARREEALLGADAAWTQQPVPRPPLFPPRDRGYFPGTPPRILYGDVGGVGVHRSLEEVAVSRPLEAADTLPGSEQVGVADGEEPGQVLETVGEIDEGKPTDQVERSPTEGKEAGVAEKGKPMEVRGSDEEKPPQSSMVAVGWHRACSYVREFTSKAFRVLKGAVEVRRSDEEKPPQSSAVAVGWHRACSYVREFTSKAFRVLKGAVEVRRSDEEKPPQSSAVAVGWHRACSYVRESTSKAFEWRPNPRVRRVSVEIADTCVRYYFRGSHVLLRACCATLKREMD</sequence>
<keyword evidence="2" id="KW-1133">Transmembrane helix</keyword>
<evidence type="ECO:0000256" key="1">
    <source>
        <dbReference type="SAM" id="MobiDB-lite"/>
    </source>
</evidence>
<gene>
    <name evidence="3" type="primary">mycn</name>
    <name evidence="3" type="ORF">g.31793</name>
</gene>
<name>A0A1D1Z3N2_9ARAE</name>
<dbReference type="EMBL" id="GDJX01006460">
    <property type="protein sequence ID" value="JAT61476.1"/>
    <property type="molecule type" value="Transcribed_RNA"/>
</dbReference>
<feature type="transmembrane region" description="Helical" evidence="2">
    <location>
        <begin position="6"/>
        <end position="25"/>
    </location>
</feature>
<feature type="region of interest" description="Disordered" evidence="1">
    <location>
        <begin position="119"/>
        <end position="161"/>
    </location>
</feature>
<keyword evidence="2" id="KW-0472">Membrane</keyword>
<reference evidence="3" key="1">
    <citation type="submission" date="2015-07" db="EMBL/GenBank/DDBJ databases">
        <title>Transcriptome Assembly of Anthurium amnicola.</title>
        <authorList>
            <person name="Suzuki J."/>
        </authorList>
    </citation>
    <scope>NUCLEOTIDE SEQUENCE</scope>
</reference>
<proteinExistence type="predicted"/>
<evidence type="ECO:0000313" key="3">
    <source>
        <dbReference type="EMBL" id="JAT61476.1"/>
    </source>
</evidence>
<dbReference type="AlphaFoldDB" id="A0A1D1Z3N2"/>
<feature type="non-terminal residue" evidence="3">
    <location>
        <position position="309"/>
    </location>
</feature>